<dbReference type="AlphaFoldDB" id="A0A6G9Y9L6"/>
<gene>
    <name evidence="1" type="ORF">F5544_10285</name>
</gene>
<reference evidence="1 2" key="1">
    <citation type="journal article" date="2019" name="ACS Chem. Biol.">
        <title>Identification and Mobilization of a Cryptic Antibiotic Biosynthesis Gene Locus from a Human-Pathogenic Nocardia Isolate.</title>
        <authorList>
            <person name="Herisse M."/>
            <person name="Ishida K."/>
            <person name="Porter J.L."/>
            <person name="Howden B."/>
            <person name="Hertweck C."/>
            <person name="Stinear T.P."/>
            <person name="Pidot S.J."/>
        </authorList>
    </citation>
    <scope>NUCLEOTIDE SEQUENCE [LARGE SCALE GENOMIC DNA]</scope>
    <source>
        <strain evidence="1 2">AUSMDU00012717</strain>
    </source>
</reference>
<name>A0A6G9Y9L6_9NOCA</name>
<organism evidence="1 2">
    <name type="scientific">Nocardia arthritidis</name>
    <dbReference type="NCBI Taxonomy" id="228602"/>
    <lineage>
        <taxon>Bacteria</taxon>
        <taxon>Bacillati</taxon>
        <taxon>Actinomycetota</taxon>
        <taxon>Actinomycetes</taxon>
        <taxon>Mycobacteriales</taxon>
        <taxon>Nocardiaceae</taxon>
        <taxon>Nocardia</taxon>
    </lineage>
</organism>
<proteinExistence type="predicted"/>
<dbReference type="RefSeq" id="WP_167472991.1">
    <property type="nucleotide sequence ID" value="NZ_CP046172.1"/>
</dbReference>
<evidence type="ECO:0000313" key="1">
    <source>
        <dbReference type="EMBL" id="QIS09955.1"/>
    </source>
</evidence>
<protein>
    <submittedName>
        <fullName evidence="1">Uncharacterized protein</fullName>
    </submittedName>
</protein>
<evidence type="ECO:0000313" key="2">
    <source>
        <dbReference type="Proteomes" id="UP000503540"/>
    </source>
</evidence>
<dbReference type="KEGG" id="nah:F5544_10285"/>
<dbReference type="EMBL" id="CP046172">
    <property type="protein sequence ID" value="QIS09955.1"/>
    <property type="molecule type" value="Genomic_DNA"/>
</dbReference>
<sequence>MIKDVAAPRCDGVVRAVEDTADGVSAALLRMVQGVRSGRPRTNKRPACEPVAVPKTVAELVTRLDPMVAAPWRGPR</sequence>
<dbReference type="Proteomes" id="UP000503540">
    <property type="component" value="Chromosome"/>
</dbReference>
<accession>A0A6G9Y9L6</accession>
<keyword evidence="2" id="KW-1185">Reference proteome</keyword>